<dbReference type="EMBL" id="GGEC01033629">
    <property type="protein sequence ID" value="MBX14113.1"/>
    <property type="molecule type" value="Transcribed_RNA"/>
</dbReference>
<protein>
    <submittedName>
        <fullName evidence="2">Uncharacterized protein</fullName>
    </submittedName>
</protein>
<proteinExistence type="predicted"/>
<organism evidence="2">
    <name type="scientific">Rhizophora mucronata</name>
    <name type="common">Asiatic mangrove</name>
    <dbReference type="NCBI Taxonomy" id="61149"/>
    <lineage>
        <taxon>Eukaryota</taxon>
        <taxon>Viridiplantae</taxon>
        <taxon>Streptophyta</taxon>
        <taxon>Embryophyta</taxon>
        <taxon>Tracheophyta</taxon>
        <taxon>Spermatophyta</taxon>
        <taxon>Magnoliopsida</taxon>
        <taxon>eudicotyledons</taxon>
        <taxon>Gunneridae</taxon>
        <taxon>Pentapetalae</taxon>
        <taxon>rosids</taxon>
        <taxon>fabids</taxon>
        <taxon>Malpighiales</taxon>
        <taxon>Rhizophoraceae</taxon>
        <taxon>Rhizophora</taxon>
    </lineage>
</organism>
<evidence type="ECO:0000313" key="2">
    <source>
        <dbReference type="EMBL" id="MBX14113.1"/>
    </source>
</evidence>
<feature type="compositionally biased region" description="Basic and acidic residues" evidence="1">
    <location>
        <begin position="26"/>
        <end position="39"/>
    </location>
</feature>
<feature type="region of interest" description="Disordered" evidence="1">
    <location>
        <begin position="1"/>
        <end position="47"/>
    </location>
</feature>
<accession>A0A2P2L808</accession>
<sequence>MARHRSRSRSYSPRSRSRSPPRSRKRYYDAEPRYRDSRSRRYRRSPAPTGLLIRNLPLDARSLSLVFSPVYP</sequence>
<name>A0A2P2L808_RHIMU</name>
<reference evidence="2" key="1">
    <citation type="submission" date="2018-02" db="EMBL/GenBank/DDBJ databases">
        <title>Rhizophora mucronata_Transcriptome.</title>
        <authorList>
            <person name="Meera S.P."/>
            <person name="Sreeshan A."/>
            <person name="Augustine A."/>
        </authorList>
    </citation>
    <scope>NUCLEOTIDE SEQUENCE</scope>
    <source>
        <tissue evidence="2">Leaf</tissue>
    </source>
</reference>
<feature type="compositionally biased region" description="Basic residues" evidence="1">
    <location>
        <begin position="15"/>
        <end position="25"/>
    </location>
</feature>
<dbReference type="AlphaFoldDB" id="A0A2P2L808"/>
<evidence type="ECO:0000256" key="1">
    <source>
        <dbReference type="SAM" id="MobiDB-lite"/>
    </source>
</evidence>